<dbReference type="PIRSF" id="PIRSF036409">
    <property type="entry name" value="EutP_PduV"/>
    <property type="match status" value="1"/>
</dbReference>
<dbReference type="Gene3D" id="3.40.50.300">
    <property type="entry name" value="P-loop containing nucleotide triphosphate hydrolases"/>
    <property type="match status" value="1"/>
</dbReference>
<dbReference type="OrthoDB" id="6179at2"/>
<dbReference type="STRING" id="29341.RSJ17_13615"/>
<comment type="similarity">
    <text evidence="1">Belongs to the EutP/PduV family.</text>
</comment>
<accession>A0A0C1U6A4</accession>
<organism evidence="2 3">
    <name type="scientific">Clostridium argentinense CDC 2741</name>
    <dbReference type="NCBI Taxonomy" id="1418104"/>
    <lineage>
        <taxon>Bacteria</taxon>
        <taxon>Bacillati</taxon>
        <taxon>Bacillota</taxon>
        <taxon>Clostridia</taxon>
        <taxon>Eubacteriales</taxon>
        <taxon>Clostridiaceae</taxon>
        <taxon>Clostridium</taxon>
    </lineage>
</organism>
<evidence type="ECO:0000313" key="2">
    <source>
        <dbReference type="EMBL" id="KIE47298.1"/>
    </source>
</evidence>
<dbReference type="InterPro" id="IPR012381">
    <property type="entry name" value="EutP_PduV"/>
</dbReference>
<protein>
    <submittedName>
        <fullName evidence="2">Ethanolamine utilization protein, EutP</fullName>
    </submittedName>
</protein>
<dbReference type="Proteomes" id="UP000031366">
    <property type="component" value="Unassembled WGS sequence"/>
</dbReference>
<keyword evidence="1" id="KW-0547">Nucleotide-binding</keyword>
<dbReference type="GO" id="GO:0005524">
    <property type="term" value="F:ATP binding"/>
    <property type="evidence" value="ECO:0007669"/>
    <property type="project" value="UniProtKB-UniRule"/>
</dbReference>
<proteinExistence type="inferred from homology"/>
<dbReference type="SUPFAM" id="SSF52540">
    <property type="entry name" value="P-loop containing nucleoside triphosphate hydrolases"/>
    <property type="match status" value="1"/>
</dbReference>
<gene>
    <name evidence="2" type="primary">eutP</name>
    <name evidence="2" type="ORF">U732_1323</name>
</gene>
<reference evidence="2 3" key="1">
    <citation type="journal article" date="2015" name="Infect. Genet. Evol.">
        <title>Genomic sequences of six botulinum neurotoxin-producing strains representing three clostridial species illustrate the mobility and diversity of botulinum neurotoxin genes.</title>
        <authorList>
            <person name="Smith T.J."/>
            <person name="Hill K.K."/>
            <person name="Xie G."/>
            <person name="Foley B.T."/>
            <person name="Williamson C.H."/>
            <person name="Foster J.T."/>
            <person name="Johnson S.L."/>
            <person name="Chertkov O."/>
            <person name="Teshima H."/>
            <person name="Gibbons H.S."/>
            <person name="Johnsky L.A."/>
            <person name="Karavis M.A."/>
            <person name="Smith L.A."/>
        </authorList>
    </citation>
    <scope>NUCLEOTIDE SEQUENCE [LARGE SCALE GENOMIC DNA]</scope>
    <source>
        <strain evidence="2 3">CDC 2741</strain>
    </source>
</reference>
<evidence type="ECO:0000256" key="1">
    <source>
        <dbReference type="PIRNR" id="PIRNR036409"/>
    </source>
</evidence>
<evidence type="ECO:0000313" key="3">
    <source>
        <dbReference type="Proteomes" id="UP000031366"/>
    </source>
</evidence>
<dbReference type="InterPro" id="IPR027417">
    <property type="entry name" value="P-loop_NTPase"/>
</dbReference>
<keyword evidence="3" id="KW-1185">Reference proteome</keyword>
<dbReference type="Pfam" id="PF10662">
    <property type="entry name" value="PduV-EutP"/>
    <property type="match status" value="1"/>
</dbReference>
<dbReference type="PANTHER" id="PTHR40453">
    <property type="entry name" value="PROTEIN YOEF"/>
    <property type="match status" value="1"/>
</dbReference>
<dbReference type="GO" id="GO:0006576">
    <property type="term" value="P:biogenic amine metabolic process"/>
    <property type="evidence" value="ECO:0007669"/>
    <property type="project" value="InterPro"/>
</dbReference>
<dbReference type="AlphaFoldDB" id="A0A0C1U6A4"/>
<dbReference type="PANTHER" id="PTHR40453:SF1">
    <property type="entry name" value="PROTEIN YOEF"/>
    <property type="match status" value="1"/>
</dbReference>
<dbReference type="EMBL" id="AYSO01000015">
    <property type="protein sequence ID" value="KIE47298.1"/>
    <property type="molecule type" value="Genomic_DNA"/>
</dbReference>
<dbReference type="RefSeq" id="WP_039632232.1">
    <property type="nucleotide sequence ID" value="NZ_AYSO01000015.1"/>
</dbReference>
<name>A0A0C1U6A4_9CLOT</name>
<sequence>MKKIMFIGTTGSGKTTLTQALNNEKIEYKKTQAVDFNNYIIDTPGEYIDSRVYYNALIVTSSDADVIALIQDCSRELSIFPPAFGNIFSKPVIGICTKTDLCKNKEDLNRAEEFLKQAGAEGIFMVSSINNDGLEKLKKYLEWK</sequence>
<dbReference type="NCBIfam" id="TIGR02528">
    <property type="entry name" value="EutP"/>
    <property type="match status" value="1"/>
</dbReference>
<comment type="caution">
    <text evidence="2">The sequence shown here is derived from an EMBL/GenBank/DDBJ whole genome shotgun (WGS) entry which is preliminary data.</text>
</comment>